<dbReference type="Gene3D" id="3.30.200.20">
    <property type="entry name" value="Phosphorylase Kinase, domain 1"/>
    <property type="match status" value="1"/>
</dbReference>
<dbReference type="PANTHER" id="PTHR43289">
    <property type="entry name" value="MITOGEN-ACTIVATED PROTEIN KINASE KINASE KINASE 20-RELATED"/>
    <property type="match status" value="1"/>
</dbReference>
<dbReference type="EMBL" id="JBIAXI010000003">
    <property type="protein sequence ID" value="MFF4772365.1"/>
    <property type="molecule type" value="Genomic_DNA"/>
</dbReference>
<name>A0ABW6UZK9_MICFU</name>
<accession>A0ABW6UZK9</accession>
<dbReference type="InterPro" id="IPR011009">
    <property type="entry name" value="Kinase-like_dom_sf"/>
</dbReference>
<evidence type="ECO:0000313" key="11">
    <source>
        <dbReference type="Proteomes" id="UP001602119"/>
    </source>
</evidence>
<dbReference type="Proteomes" id="UP001602119">
    <property type="component" value="Unassembled WGS sequence"/>
</dbReference>
<protein>
    <recommendedName>
        <fullName evidence="1">non-specific serine/threonine protein kinase</fullName>
        <ecNumber evidence="1">2.7.11.1</ecNumber>
    </recommendedName>
</protein>
<evidence type="ECO:0000259" key="9">
    <source>
        <dbReference type="PROSITE" id="PS50011"/>
    </source>
</evidence>
<gene>
    <name evidence="10" type="ORF">ACFY05_05845</name>
</gene>
<dbReference type="PROSITE" id="PS00107">
    <property type="entry name" value="PROTEIN_KINASE_ATP"/>
    <property type="match status" value="1"/>
</dbReference>
<evidence type="ECO:0000256" key="1">
    <source>
        <dbReference type="ARBA" id="ARBA00012513"/>
    </source>
</evidence>
<feature type="region of interest" description="Disordered" evidence="8">
    <location>
        <begin position="271"/>
        <end position="514"/>
    </location>
</feature>
<reference evidence="10 11" key="1">
    <citation type="submission" date="2024-10" db="EMBL/GenBank/DDBJ databases">
        <title>The Natural Products Discovery Center: Release of the First 8490 Sequenced Strains for Exploring Actinobacteria Biosynthetic Diversity.</title>
        <authorList>
            <person name="Kalkreuter E."/>
            <person name="Kautsar S.A."/>
            <person name="Yang D."/>
            <person name="Bader C.D."/>
            <person name="Teijaro C.N."/>
            <person name="Fluegel L."/>
            <person name="Davis C.M."/>
            <person name="Simpson J.R."/>
            <person name="Lauterbach L."/>
            <person name="Steele A.D."/>
            <person name="Gui C."/>
            <person name="Meng S."/>
            <person name="Li G."/>
            <person name="Viehrig K."/>
            <person name="Ye F."/>
            <person name="Su P."/>
            <person name="Kiefer A.F."/>
            <person name="Nichols A."/>
            <person name="Cepeda A.J."/>
            <person name="Yan W."/>
            <person name="Fan B."/>
            <person name="Jiang Y."/>
            <person name="Adhikari A."/>
            <person name="Zheng C.-J."/>
            <person name="Schuster L."/>
            <person name="Cowan T.M."/>
            <person name="Smanski M.J."/>
            <person name="Chevrette M.G."/>
            <person name="De Carvalho L.P.S."/>
            <person name="Shen B."/>
        </authorList>
    </citation>
    <scope>NUCLEOTIDE SEQUENCE [LARGE SCALE GENOMIC DNA]</scope>
    <source>
        <strain evidence="10 11">NPDC001281</strain>
    </source>
</reference>
<evidence type="ECO:0000256" key="3">
    <source>
        <dbReference type="ARBA" id="ARBA00022679"/>
    </source>
</evidence>
<dbReference type="Gene3D" id="1.10.510.10">
    <property type="entry name" value="Transferase(Phosphotransferase) domain 1"/>
    <property type="match status" value="1"/>
</dbReference>
<evidence type="ECO:0000256" key="6">
    <source>
        <dbReference type="ARBA" id="ARBA00022840"/>
    </source>
</evidence>
<feature type="region of interest" description="Disordered" evidence="8">
    <location>
        <begin position="549"/>
        <end position="592"/>
    </location>
</feature>
<dbReference type="CDD" id="cd14014">
    <property type="entry name" value="STKc_PknB_like"/>
    <property type="match status" value="1"/>
</dbReference>
<keyword evidence="5 10" id="KW-0418">Kinase</keyword>
<dbReference type="Pfam" id="PF00069">
    <property type="entry name" value="Pkinase"/>
    <property type="match status" value="1"/>
</dbReference>
<dbReference type="EC" id="2.7.11.1" evidence="1"/>
<keyword evidence="6 7" id="KW-0067">ATP-binding</keyword>
<proteinExistence type="predicted"/>
<keyword evidence="2" id="KW-0723">Serine/threonine-protein kinase</keyword>
<evidence type="ECO:0000313" key="10">
    <source>
        <dbReference type="EMBL" id="MFF4772365.1"/>
    </source>
</evidence>
<keyword evidence="3" id="KW-0808">Transferase</keyword>
<feature type="binding site" evidence="7">
    <location>
        <position position="42"/>
    </location>
    <ligand>
        <name>ATP</name>
        <dbReference type="ChEBI" id="CHEBI:30616"/>
    </ligand>
</feature>
<dbReference type="PROSITE" id="PS50011">
    <property type="entry name" value="PROTEIN_KINASE_DOM"/>
    <property type="match status" value="1"/>
</dbReference>
<feature type="compositionally biased region" description="Low complexity" evidence="8">
    <location>
        <begin position="430"/>
        <end position="447"/>
    </location>
</feature>
<dbReference type="RefSeq" id="WP_387340832.1">
    <property type="nucleotide sequence ID" value="NZ_JBIAXI010000003.1"/>
</dbReference>
<organism evidence="10 11">
    <name type="scientific">Microtetraspora fusca</name>
    <dbReference type="NCBI Taxonomy" id="1997"/>
    <lineage>
        <taxon>Bacteria</taxon>
        <taxon>Bacillati</taxon>
        <taxon>Actinomycetota</taxon>
        <taxon>Actinomycetes</taxon>
        <taxon>Streptosporangiales</taxon>
        <taxon>Streptosporangiaceae</taxon>
        <taxon>Microtetraspora</taxon>
    </lineage>
</organism>
<evidence type="ECO:0000256" key="4">
    <source>
        <dbReference type="ARBA" id="ARBA00022741"/>
    </source>
</evidence>
<dbReference type="InterPro" id="IPR000719">
    <property type="entry name" value="Prot_kinase_dom"/>
</dbReference>
<dbReference type="SMART" id="SM00220">
    <property type="entry name" value="S_TKc"/>
    <property type="match status" value="1"/>
</dbReference>
<evidence type="ECO:0000256" key="8">
    <source>
        <dbReference type="SAM" id="MobiDB-lite"/>
    </source>
</evidence>
<dbReference type="InterPro" id="IPR017441">
    <property type="entry name" value="Protein_kinase_ATP_BS"/>
</dbReference>
<dbReference type="GO" id="GO:0016301">
    <property type="term" value="F:kinase activity"/>
    <property type="evidence" value="ECO:0007669"/>
    <property type="project" value="UniProtKB-KW"/>
</dbReference>
<evidence type="ECO:0000256" key="2">
    <source>
        <dbReference type="ARBA" id="ARBA00022527"/>
    </source>
</evidence>
<feature type="domain" description="Protein kinase" evidence="9">
    <location>
        <begin position="13"/>
        <end position="265"/>
    </location>
</feature>
<comment type="caution">
    <text evidence="10">The sequence shown here is derived from an EMBL/GenBank/DDBJ whole genome shotgun (WGS) entry which is preliminary data.</text>
</comment>
<dbReference type="InterPro" id="IPR008271">
    <property type="entry name" value="Ser/Thr_kinase_AS"/>
</dbReference>
<keyword evidence="11" id="KW-1185">Reference proteome</keyword>
<keyword evidence="4 7" id="KW-0547">Nucleotide-binding</keyword>
<dbReference type="PROSITE" id="PS00108">
    <property type="entry name" value="PROTEIN_KINASE_ST"/>
    <property type="match status" value="1"/>
</dbReference>
<dbReference type="SUPFAM" id="SSF56112">
    <property type="entry name" value="Protein kinase-like (PK-like)"/>
    <property type="match status" value="1"/>
</dbReference>
<feature type="compositionally biased region" description="Low complexity" evidence="8">
    <location>
        <begin position="392"/>
        <end position="424"/>
    </location>
</feature>
<evidence type="ECO:0000256" key="7">
    <source>
        <dbReference type="PROSITE-ProRule" id="PRU10141"/>
    </source>
</evidence>
<dbReference type="PANTHER" id="PTHR43289:SF6">
    <property type="entry name" value="SERINE_THREONINE-PROTEIN KINASE NEKL-3"/>
    <property type="match status" value="1"/>
</dbReference>
<evidence type="ECO:0000256" key="5">
    <source>
        <dbReference type="ARBA" id="ARBA00022777"/>
    </source>
</evidence>
<sequence length="736" mass="77410">MAHAEGRLVGGRYHLIEPIGRGGMGIVWRAHDELLDRIVAVKEVRYDSAMGDQLDELNRRTMREARAAGRLTHPNVVVVHDVIEEDDRPWIIMQLVPSRSLGQVIREDGRLSPERTTEIGLQVLDALKAAHAQGVLHRDVKPENVLITDDGRVVLTDFGIARLEADNTMTRTGLIGTPAFIAPERLRGDPAQRESDLWSLGATLYAAVEGKPPHDRGMPMATMHAVLNESPAPAVHAGELRVVLERLLEKEPADRPGYDETAELLRRGAAGTALPKGGSAAAAGKDPGRPGGRVIPETGQSGWDGGAGAAQARQPYERAGSGADDALSDGDTEPELPLPLLAEAEPETPGDDASRSVGPGVKGPGSAPETTGASDDADSGAAKPAQETRKFAGPTPGTATPGARTSGTGTPGTGASRAATPAGTSGSGTPGAVSGPAAAGTGSSAPADRGSFEAATPARTARPVSEVPTAYSAPGATDSSAAGSLFSANRGEPAAAGGQEATQLSSWSGGPAAPARRPVPLLRAALVIVPALLVVASVAGYIGLRQGEQQTPPVGGAGLNTAAPGKSHASTDPSHPATSPSPSPSPSRSTEIPKGWYLHKDKWGFSVALPKGWEEYKRTSTGVYFRGGDRTQYLQIDTTSTPGSSAIGDWKKQEKTAKYAFGGYDLIGIRKVDYFQDAADWEFTWRTWSGKAHVINRGFVTDKRHGYAIYWHTRDHRWKKDYHYFETFTATFTPAK</sequence>